<dbReference type="PRINTS" id="PR00405">
    <property type="entry name" value="REVINTRACTNG"/>
</dbReference>
<keyword evidence="3 5" id="KW-0863">Zinc-finger</keyword>
<dbReference type="GO" id="GO:0008270">
    <property type="term" value="F:zinc ion binding"/>
    <property type="evidence" value="ECO:0007669"/>
    <property type="project" value="UniProtKB-KW"/>
</dbReference>
<proteinExistence type="predicted"/>
<dbReference type="InterPro" id="IPR037278">
    <property type="entry name" value="ARFGAP/RecO"/>
</dbReference>
<dbReference type="SMART" id="SM00105">
    <property type="entry name" value="ArfGap"/>
    <property type="match status" value="1"/>
</dbReference>
<evidence type="ECO:0000256" key="5">
    <source>
        <dbReference type="PROSITE-ProRule" id="PRU00094"/>
    </source>
</evidence>
<keyword evidence="2" id="KW-0479">Metal-binding</keyword>
<reference evidence="9" key="1">
    <citation type="submission" date="2021-01" db="EMBL/GenBank/DDBJ databases">
        <authorList>
            <person name="Corre E."/>
            <person name="Pelletier E."/>
            <person name="Niang G."/>
            <person name="Scheremetjew M."/>
            <person name="Finn R."/>
            <person name="Kale V."/>
            <person name="Holt S."/>
            <person name="Cochrane G."/>
            <person name="Meng A."/>
            <person name="Brown T."/>
            <person name="Cohen L."/>
        </authorList>
    </citation>
    <scope>NUCLEOTIDE SEQUENCE</scope>
    <source>
        <strain evidence="9">CCCM811</strain>
    </source>
</reference>
<dbReference type="GO" id="GO:0000139">
    <property type="term" value="C:Golgi membrane"/>
    <property type="evidence" value="ECO:0007669"/>
    <property type="project" value="GOC"/>
</dbReference>
<feature type="compositionally biased region" description="Basic and acidic residues" evidence="6">
    <location>
        <begin position="407"/>
        <end position="419"/>
    </location>
</feature>
<dbReference type="PROSITE" id="PS50115">
    <property type="entry name" value="ARFGAP"/>
    <property type="match status" value="1"/>
</dbReference>
<sequence length="560" mass="62873">MDVNPKSPPLPGRKQLSQGAQMHTILGDLKHAMLQDDNRRCAECRWEHSPQWASVTYGVFLCSRCAAEHRKLGLETSFVRSLSQDAWTRGQVERMLAGGNRRIKGFLHKNQLSEGQTLEEKYHSTLMKDYRRMLDEETKGKRRSSSSSSIESKLVFEEKCEPSEGVNQSEKKKTEVHIRLNSKENLLTIHEELKERENGESRSADEPTPVAKLPKSAFLTGNLIGTDHDAVGPALCLVYSSDCDSNSRRAFATMKRRLELGKHYFFLVNVDDPENKSVMSRVSRISNSTNYPQLFIFEDGHFWYVGECDEVEALHGVGKLKILTRPCQKPERNSLPRRHSFRYLGRSHTDPSDEVAARLRVQSRSRSCRHLKCDEGVNDPRLARPSFLAPLEPQQKAPYLDPPSPSHGERGNSEKKEEGGVDEGNWHPSCFRRSTENVDGIPRRATEPFAMDDDDEDDDDADTGDGGDEKKRLPLSPLSRPVPKLRVDSTDNRFLSSHGIGKRTMRTKAACMDFGYLSPPSGADCDSHRSSHAAPWCAEDGTVAVVSPRSTKAVQSPMGS</sequence>
<organism evidence="9">
    <name type="scientific">Lotharella globosa</name>
    <dbReference type="NCBI Taxonomy" id="91324"/>
    <lineage>
        <taxon>Eukaryota</taxon>
        <taxon>Sar</taxon>
        <taxon>Rhizaria</taxon>
        <taxon>Cercozoa</taxon>
        <taxon>Chlorarachniophyceae</taxon>
        <taxon>Lotharella</taxon>
    </lineage>
</organism>
<name>A0A7S3YWR3_9EUKA</name>
<dbReference type="GO" id="GO:0005096">
    <property type="term" value="F:GTPase activator activity"/>
    <property type="evidence" value="ECO:0007669"/>
    <property type="project" value="UniProtKB-KW"/>
</dbReference>
<feature type="region of interest" description="Disordered" evidence="6">
    <location>
        <begin position="329"/>
        <end position="355"/>
    </location>
</feature>
<dbReference type="EMBL" id="HBIV01022071">
    <property type="protein sequence ID" value="CAE0664289.1"/>
    <property type="molecule type" value="Transcribed_RNA"/>
</dbReference>
<evidence type="ECO:0000259" key="7">
    <source>
        <dbReference type="PROSITE" id="PS50114"/>
    </source>
</evidence>
<dbReference type="PANTHER" id="PTHR45686:SF4">
    <property type="entry name" value="ADP-RIBOSYLATION FACTOR GTPASE ACTIVATING PROTEIN 3, ISOFORM H"/>
    <property type="match status" value="1"/>
</dbReference>
<dbReference type="SUPFAM" id="SSF57863">
    <property type="entry name" value="ArfGap/RecO-like zinc finger"/>
    <property type="match status" value="1"/>
</dbReference>
<feature type="domain" description="Arf-GAP" evidence="8">
    <location>
        <begin position="23"/>
        <end position="143"/>
    </location>
</feature>
<evidence type="ECO:0000256" key="2">
    <source>
        <dbReference type="ARBA" id="ARBA00022723"/>
    </source>
</evidence>
<dbReference type="InterPro" id="IPR001164">
    <property type="entry name" value="ArfGAP_dom"/>
</dbReference>
<protein>
    <recommendedName>
        <fullName evidence="10">Arf-GAP domain-containing protein</fullName>
    </recommendedName>
</protein>
<feature type="region of interest" description="Disordered" evidence="6">
    <location>
        <begin position="389"/>
        <end position="485"/>
    </location>
</feature>
<dbReference type="AlphaFoldDB" id="A0A7S3YWR3"/>
<dbReference type="PANTHER" id="PTHR45686">
    <property type="entry name" value="ADP-RIBOSYLATION FACTOR GTPASE ACTIVATING PROTEIN 3, ISOFORM H-RELATED"/>
    <property type="match status" value="1"/>
</dbReference>
<evidence type="ECO:0000313" key="9">
    <source>
        <dbReference type="EMBL" id="CAE0664289.1"/>
    </source>
</evidence>
<evidence type="ECO:0000259" key="8">
    <source>
        <dbReference type="PROSITE" id="PS50115"/>
    </source>
</evidence>
<evidence type="ECO:0000256" key="1">
    <source>
        <dbReference type="ARBA" id="ARBA00022468"/>
    </source>
</evidence>
<feature type="domain" description="GATA-type" evidence="7">
    <location>
        <begin position="35"/>
        <end position="89"/>
    </location>
</feature>
<dbReference type="GO" id="GO:0006355">
    <property type="term" value="P:regulation of DNA-templated transcription"/>
    <property type="evidence" value="ECO:0007669"/>
    <property type="project" value="InterPro"/>
</dbReference>
<accession>A0A7S3YWR3</accession>
<feature type="compositionally biased region" description="Low complexity" evidence="6">
    <location>
        <begin position="474"/>
        <end position="484"/>
    </location>
</feature>
<dbReference type="GO" id="GO:0048205">
    <property type="term" value="P:COPI coating of Golgi vesicle"/>
    <property type="evidence" value="ECO:0007669"/>
    <property type="project" value="TreeGrafter"/>
</dbReference>
<keyword evidence="1" id="KW-0343">GTPase activation</keyword>
<dbReference type="InterPro" id="IPR038508">
    <property type="entry name" value="ArfGAP_dom_sf"/>
</dbReference>
<dbReference type="InterPro" id="IPR000679">
    <property type="entry name" value="Znf_GATA"/>
</dbReference>
<feature type="compositionally biased region" description="Basic and acidic residues" evidence="6">
    <location>
        <begin position="433"/>
        <end position="446"/>
    </location>
</feature>
<dbReference type="PROSITE" id="PS50114">
    <property type="entry name" value="GATA_ZN_FINGER_2"/>
    <property type="match status" value="1"/>
</dbReference>
<evidence type="ECO:0000256" key="6">
    <source>
        <dbReference type="SAM" id="MobiDB-lite"/>
    </source>
</evidence>
<keyword evidence="4" id="KW-0862">Zinc</keyword>
<dbReference type="Gene3D" id="1.10.220.150">
    <property type="entry name" value="Arf GTPase activating protein"/>
    <property type="match status" value="1"/>
</dbReference>
<evidence type="ECO:0000256" key="4">
    <source>
        <dbReference type="ARBA" id="ARBA00022833"/>
    </source>
</evidence>
<dbReference type="Pfam" id="PF01412">
    <property type="entry name" value="ArfGap"/>
    <property type="match status" value="1"/>
</dbReference>
<evidence type="ECO:0000256" key="3">
    <source>
        <dbReference type="ARBA" id="ARBA00022771"/>
    </source>
</evidence>
<dbReference type="Gene3D" id="3.40.30.10">
    <property type="entry name" value="Glutaredoxin"/>
    <property type="match status" value="1"/>
</dbReference>
<gene>
    <name evidence="9" type="ORF">LGLO00237_LOCUS15892</name>
</gene>
<evidence type="ECO:0008006" key="10">
    <source>
        <dbReference type="Google" id="ProtNLM"/>
    </source>
</evidence>
<dbReference type="GO" id="GO:0043565">
    <property type="term" value="F:sequence-specific DNA binding"/>
    <property type="evidence" value="ECO:0007669"/>
    <property type="project" value="InterPro"/>
</dbReference>
<feature type="compositionally biased region" description="Acidic residues" evidence="6">
    <location>
        <begin position="450"/>
        <end position="466"/>
    </location>
</feature>
<dbReference type="PROSITE" id="PS51354">
    <property type="entry name" value="GLUTAREDOXIN_2"/>
    <property type="match status" value="1"/>
</dbReference>